<protein>
    <submittedName>
        <fullName evidence="1">Uncharacterized protein</fullName>
    </submittedName>
</protein>
<name>A0A975BV39_9BACT</name>
<dbReference type="EMBL" id="CP061800">
    <property type="protein sequence ID" value="QTA91779.1"/>
    <property type="molecule type" value="Genomic_DNA"/>
</dbReference>
<evidence type="ECO:0000313" key="2">
    <source>
        <dbReference type="Proteomes" id="UP000663722"/>
    </source>
</evidence>
<reference evidence="1" key="1">
    <citation type="journal article" date="2021" name="Microb. Physiol.">
        <title>Proteogenomic Insights into the Physiology of Marine, Sulfate-Reducing, Filamentous Desulfonema limicola and Desulfonema magnum.</title>
        <authorList>
            <person name="Schnaars V."/>
            <person name="Wohlbrand L."/>
            <person name="Scheve S."/>
            <person name="Hinrichs C."/>
            <person name="Reinhardt R."/>
            <person name="Rabus R."/>
        </authorList>
    </citation>
    <scope>NUCLEOTIDE SEQUENCE</scope>
    <source>
        <strain evidence="1">4be13</strain>
    </source>
</reference>
<evidence type="ECO:0000313" key="1">
    <source>
        <dbReference type="EMBL" id="QTA91779.1"/>
    </source>
</evidence>
<gene>
    <name evidence="1" type="ORF">dnm_078530</name>
</gene>
<dbReference type="Proteomes" id="UP000663722">
    <property type="component" value="Chromosome"/>
</dbReference>
<accession>A0A975BV39</accession>
<sequence length="44" mass="5291">MKFETCCPVSSFKFQVSNFQFHFRFFMVLKGLCSPNFSALRNRY</sequence>
<proteinExistence type="predicted"/>
<dbReference type="AlphaFoldDB" id="A0A975BV39"/>
<organism evidence="1 2">
    <name type="scientific">Desulfonema magnum</name>
    <dbReference type="NCBI Taxonomy" id="45655"/>
    <lineage>
        <taxon>Bacteria</taxon>
        <taxon>Pseudomonadati</taxon>
        <taxon>Thermodesulfobacteriota</taxon>
        <taxon>Desulfobacteria</taxon>
        <taxon>Desulfobacterales</taxon>
        <taxon>Desulfococcaceae</taxon>
        <taxon>Desulfonema</taxon>
    </lineage>
</organism>
<dbReference type="KEGG" id="dmm:dnm_078530"/>
<keyword evidence="2" id="KW-1185">Reference proteome</keyword>